<proteinExistence type="predicted"/>
<feature type="compositionally biased region" description="Low complexity" evidence="3">
    <location>
        <begin position="275"/>
        <end position="292"/>
    </location>
</feature>
<gene>
    <name evidence="4" type="primary">hlyA_5</name>
    <name evidence="4" type="ORF">MAA8898_03200</name>
</gene>
<evidence type="ECO:0000256" key="2">
    <source>
        <dbReference type="ARBA" id="ARBA00022525"/>
    </source>
</evidence>
<evidence type="ECO:0000313" key="4">
    <source>
        <dbReference type="EMBL" id="SMX45598.1"/>
    </source>
</evidence>
<reference evidence="4 5" key="1">
    <citation type="submission" date="2017-05" db="EMBL/GenBank/DDBJ databases">
        <authorList>
            <person name="Song R."/>
            <person name="Chenine A.L."/>
            <person name="Ruprecht R.M."/>
        </authorList>
    </citation>
    <scope>NUCLEOTIDE SEQUENCE [LARGE SCALE GENOMIC DNA]</scope>
    <source>
        <strain evidence="4 5">CECT 8898</strain>
    </source>
</reference>
<dbReference type="Pfam" id="PF00353">
    <property type="entry name" value="HemolysinCabind"/>
    <property type="match status" value="4"/>
</dbReference>
<dbReference type="AlphaFoldDB" id="A0A238KSA2"/>
<evidence type="ECO:0000313" key="5">
    <source>
        <dbReference type="Proteomes" id="UP000207598"/>
    </source>
</evidence>
<dbReference type="GO" id="GO:0005615">
    <property type="term" value="C:extracellular space"/>
    <property type="evidence" value="ECO:0007669"/>
    <property type="project" value="InterPro"/>
</dbReference>
<dbReference type="SUPFAM" id="SSF51120">
    <property type="entry name" value="beta-Roll"/>
    <property type="match status" value="1"/>
</dbReference>
<sequence length="473" mass="46439">MASFTITGSSTIGRTLAGGESGVIAPANASLIVPGGVAVQMTNSTSIVVNHLLVNGTLIASGTSTVDKAVTSIGNSASIGIGPDGYVGSAAGYTFDLGGSAFVDFTNAGTVLSNSNVAVRIAPNASFLNVFFSNSGTILGDTATWLDSGTASAWLVNSGIIQGRNGAGMLANTAGTSTGTSYLKNSGTIAGNTISYGGGDGVNIVYNAGTMLGTVDLDGGPDRYEGGPGSVIGLISGEDGNDTIAGGAASDSISGGADADTLLGRGGDDDIAGDAGSDLLLGGDGNDAMDGGTEADTLNGNAGDDTLLGNAGEDLLVGQDGSDSLDGGADNDTMDGGAGNDILEGGSGNDILRGREGEDDLAGGLGLDLLTGGQGADSFVFRALSETAVGALRDQILDFEQGVDLIVVAGLSPGVFEFRGTAAFAPSGNPELRLFETPTGSTIVQFDADGNGSIDAEIRVANVTGLTAEDFVL</sequence>
<keyword evidence="5" id="KW-1185">Reference proteome</keyword>
<feature type="region of interest" description="Disordered" evidence="3">
    <location>
        <begin position="275"/>
        <end position="345"/>
    </location>
</feature>
<dbReference type="PRINTS" id="PR00313">
    <property type="entry name" value="CABNDNGRPT"/>
</dbReference>
<keyword evidence="2" id="KW-0964">Secreted</keyword>
<dbReference type="Proteomes" id="UP000207598">
    <property type="component" value="Unassembled WGS sequence"/>
</dbReference>
<organism evidence="4 5">
    <name type="scientific">Maliponia aquimaris</name>
    <dbReference type="NCBI Taxonomy" id="1673631"/>
    <lineage>
        <taxon>Bacteria</taxon>
        <taxon>Pseudomonadati</taxon>
        <taxon>Pseudomonadota</taxon>
        <taxon>Alphaproteobacteria</taxon>
        <taxon>Rhodobacterales</taxon>
        <taxon>Paracoccaceae</taxon>
        <taxon>Maliponia</taxon>
    </lineage>
</organism>
<dbReference type="InterPro" id="IPR050557">
    <property type="entry name" value="RTX_toxin/Mannuronan_C5-epim"/>
</dbReference>
<evidence type="ECO:0000256" key="1">
    <source>
        <dbReference type="ARBA" id="ARBA00004613"/>
    </source>
</evidence>
<name>A0A238KSA2_9RHOB</name>
<dbReference type="PANTHER" id="PTHR38340">
    <property type="entry name" value="S-LAYER PROTEIN"/>
    <property type="match status" value="1"/>
</dbReference>
<dbReference type="InterPro" id="IPR001343">
    <property type="entry name" value="Hemolysn_Ca-bd"/>
</dbReference>
<dbReference type="PANTHER" id="PTHR38340:SF1">
    <property type="entry name" value="S-LAYER PROTEIN"/>
    <property type="match status" value="1"/>
</dbReference>
<comment type="subcellular location">
    <subcellularLocation>
        <location evidence="1">Secreted</location>
    </subcellularLocation>
</comment>
<dbReference type="InterPro" id="IPR018511">
    <property type="entry name" value="Hemolysin-typ_Ca-bd_CS"/>
</dbReference>
<evidence type="ECO:0000256" key="3">
    <source>
        <dbReference type="SAM" id="MobiDB-lite"/>
    </source>
</evidence>
<accession>A0A238KSA2</accession>
<protein>
    <submittedName>
        <fullName evidence="4">Hemolysin, chromosomal</fullName>
    </submittedName>
</protein>
<dbReference type="GO" id="GO:0005509">
    <property type="term" value="F:calcium ion binding"/>
    <property type="evidence" value="ECO:0007669"/>
    <property type="project" value="InterPro"/>
</dbReference>
<dbReference type="EMBL" id="FXYF01000009">
    <property type="protein sequence ID" value="SMX45598.1"/>
    <property type="molecule type" value="Genomic_DNA"/>
</dbReference>
<dbReference type="RefSeq" id="WP_176445193.1">
    <property type="nucleotide sequence ID" value="NZ_FXYF01000009.1"/>
</dbReference>
<dbReference type="Gene3D" id="2.150.10.10">
    <property type="entry name" value="Serralysin-like metalloprotease, C-terminal"/>
    <property type="match status" value="3"/>
</dbReference>
<dbReference type="InterPro" id="IPR011049">
    <property type="entry name" value="Serralysin-like_metalloprot_C"/>
</dbReference>
<dbReference type="PROSITE" id="PS00330">
    <property type="entry name" value="HEMOLYSIN_CALCIUM"/>
    <property type="match status" value="2"/>
</dbReference>